<dbReference type="AlphaFoldDB" id="A0A1H9Q294"/>
<evidence type="ECO:0000313" key="3">
    <source>
        <dbReference type="Proteomes" id="UP000199114"/>
    </source>
</evidence>
<protein>
    <submittedName>
        <fullName evidence="2">Uncharacterized protein</fullName>
    </submittedName>
</protein>
<evidence type="ECO:0000313" key="2">
    <source>
        <dbReference type="EMBL" id="SER53993.1"/>
    </source>
</evidence>
<organism evidence="2 3">
    <name type="scientific">Natrinema salaciae</name>
    <dbReference type="NCBI Taxonomy" id="1186196"/>
    <lineage>
        <taxon>Archaea</taxon>
        <taxon>Methanobacteriati</taxon>
        <taxon>Methanobacteriota</taxon>
        <taxon>Stenosarchaea group</taxon>
        <taxon>Halobacteria</taxon>
        <taxon>Halobacteriales</taxon>
        <taxon>Natrialbaceae</taxon>
        <taxon>Natrinema</taxon>
    </lineage>
</organism>
<keyword evidence="1" id="KW-0812">Transmembrane</keyword>
<evidence type="ECO:0000256" key="1">
    <source>
        <dbReference type="SAM" id="Phobius"/>
    </source>
</evidence>
<dbReference type="EMBL" id="FOFD01000006">
    <property type="protein sequence ID" value="SER53993.1"/>
    <property type="molecule type" value="Genomic_DNA"/>
</dbReference>
<name>A0A1H9Q294_9EURY</name>
<gene>
    <name evidence="2" type="ORF">SAMN04489841_4051</name>
</gene>
<accession>A0A1H9Q294</accession>
<feature type="transmembrane region" description="Helical" evidence="1">
    <location>
        <begin position="25"/>
        <end position="51"/>
    </location>
</feature>
<keyword evidence="3" id="KW-1185">Reference proteome</keyword>
<keyword evidence="1" id="KW-0472">Membrane</keyword>
<keyword evidence="1" id="KW-1133">Transmembrane helix</keyword>
<reference evidence="3" key="1">
    <citation type="submission" date="2016-10" db="EMBL/GenBank/DDBJ databases">
        <authorList>
            <person name="Varghese N."/>
            <person name="Submissions S."/>
        </authorList>
    </citation>
    <scope>NUCLEOTIDE SEQUENCE [LARGE SCALE GENOMIC DNA]</scope>
    <source>
        <strain evidence="3">DSM 25055</strain>
    </source>
</reference>
<dbReference type="RefSeq" id="WP_175480213.1">
    <property type="nucleotide sequence ID" value="NZ_FOFD01000006.1"/>
</dbReference>
<sequence length="52" mass="5346">MEQNIRRPVNAVTSTVASIQRVGRLILPLAIAAAITGGGVLVFFAAVTAVVL</sequence>
<proteinExistence type="predicted"/>
<dbReference type="STRING" id="1186196.SAMN04489841_4051"/>
<dbReference type="Proteomes" id="UP000199114">
    <property type="component" value="Unassembled WGS sequence"/>
</dbReference>